<proteinExistence type="predicted"/>
<organism evidence="1 2">
    <name type="scientific">[Eubacterium] siraeum</name>
    <dbReference type="NCBI Taxonomy" id="39492"/>
    <lineage>
        <taxon>Bacteria</taxon>
        <taxon>Bacillati</taxon>
        <taxon>Bacillota</taxon>
        <taxon>Clostridia</taxon>
        <taxon>Eubacteriales</taxon>
        <taxon>Oscillospiraceae</taxon>
        <taxon>Oscillospiraceae incertae sedis</taxon>
    </lineage>
</organism>
<evidence type="ECO:0008006" key="3">
    <source>
        <dbReference type="Google" id="ProtNLM"/>
    </source>
</evidence>
<gene>
    <name evidence="1" type="ORF">ERS852540_00916</name>
</gene>
<dbReference type="STRING" id="39492.ERS852540_00916"/>
<dbReference type="Proteomes" id="UP000095662">
    <property type="component" value="Unassembled WGS sequence"/>
</dbReference>
<evidence type="ECO:0000313" key="2">
    <source>
        <dbReference type="Proteomes" id="UP000095662"/>
    </source>
</evidence>
<reference evidence="1 2" key="1">
    <citation type="submission" date="2015-09" db="EMBL/GenBank/DDBJ databases">
        <authorList>
            <consortium name="Pathogen Informatics"/>
        </authorList>
    </citation>
    <scope>NUCLEOTIDE SEQUENCE [LARGE SCALE GENOMIC DNA]</scope>
    <source>
        <strain evidence="1 2">2789STDY5834928</strain>
    </source>
</reference>
<name>A0A174ZHZ1_9FIRM</name>
<protein>
    <recommendedName>
        <fullName evidence="3">Catalase</fullName>
    </recommendedName>
</protein>
<sequence>MDIKENFKGHLSTINHHKMEVMRLCFKVGLYKQGLMHDLSKYSPKEFISGVVFYTGDKSPNTTERRVTGKSEAWLHHKGRNRHHFEYWIDYGQEPGSAMQGMKMPVKYVVEMLCDRVAACKTYYKENYNDSMPFEYFNKNRKHYMMHPETMELLGKMLIMLKRYGEEDTLVYIRDRILTGKYPKKTAVKS</sequence>
<accession>A0A174ZHZ1</accession>
<evidence type="ECO:0000313" key="1">
    <source>
        <dbReference type="EMBL" id="CUQ84529.1"/>
    </source>
</evidence>
<dbReference type="Pfam" id="PF18907">
    <property type="entry name" value="DUF5662"/>
    <property type="match status" value="1"/>
</dbReference>
<dbReference type="InterPro" id="IPR043721">
    <property type="entry name" value="DUF5662"/>
</dbReference>
<dbReference type="AlphaFoldDB" id="A0A174ZHZ1"/>
<dbReference type="EMBL" id="CZBY01000005">
    <property type="protein sequence ID" value="CUQ84529.1"/>
    <property type="molecule type" value="Genomic_DNA"/>
</dbReference>
<dbReference type="OrthoDB" id="9784470at2"/>